<evidence type="ECO:0000313" key="2">
    <source>
        <dbReference type="EMBL" id="CAB4148591.1"/>
    </source>
</evidence>
<reference evidence="3" key="1">
    <citation type="submission" date="2020-05" db="EMBL/GenBank/DDBJ databases">
        <authorList>
            <person name="Chiriac C."/>
            <person name="Salcher M."/>
            <person name="Ghai R."/>
            <person name="Kavagutti S V."/>
        </authorList>
    </citation>
    <scope>NUCLEOTIDE SEQUENCE</scope>
</reference>
<accession>A0A6J5R0M8</accession>
<name>A0A6J5R0M8_9CAUD</name>
<gene>
    <name evidence="3" type="ORF">UFOVP1191_73</name>
    <name evidence="4" type="ORF">UFOVP1252_105</name>
    <name evidence="2" type="ORF">UFOVP529_15</name>
</gene>
<dbReference type="EMBL" id="LR797158">
    <property type="protein sequence ID" value="CAB4190580.1"/>
    <property type="molecule type" value="Genomic_DNA"/>
</dbReference>
<protein>
    <submittedName>
        <fullName evidence="3">Uncharacterized protein</fullName>
    </submittedName>
</protein>
<evidence type="ECO:0000313" key="3">
    <source>
        <dbReference type="EMBL" id="CAB4190580.1"/>
    </source>
</evidence>
<dbReference type="EMBL" id="LR797211">
    <property type="protein sequence ID" value="CAB4194526.1"/>
    <property type="molecule type" value="Genomic_DNA"/>
</dbReference>
<organism evidence="3">
    <name type="scientific">uncultured Caudovirales phage</name>
    <dbReference type="NCBI Taxonomy" id="2100421"/>
    <lineage>
        <taxon>Viruses</taxon>
        <taxon>Duplodnaviria</taxon>
        <taxon>Heunggongvirae</taxon>
        <taxon>Uroviricota</taxon>
        <taxon>Caudoviricetes</taxon>
        <taxon>Peduoviridae</taxon>
        <taxon>Maltschvirus</taxon>
        <taxon>Maltschvirus maltsch</taxon>
    </lineage>
</organism>
<sequence length="46" mass="5238">MLKGEDEETADSDIDSIMRAIHNELASAVPPEHMHPMEEEDDDTER</sequence>
<feature type="region of interest" description="Disordered" evidence="1">
    <location>
        <begin position="25"/>
        <end position="46"/>
    </location>
</feature>
<evidence type="ECO:0000256" key="1">
    <source>
        <dbReference type="SAM" id="MobiDB-lite"/>
    </source>
</evidence>
<evidence type="ECO:0000313" key="4">
    <source>
        <dbReference type="EMBL" id="CAB4194526.1"/>
    </source>
</evidence>
<proteinExistence type="predicted"/>
<dbReference type="EMBL" id="LR796510">
    <property type="protein sequence ID" value="CAB4148591.1"/>
    <property type="molecule type" value="Genomic_DNA"/>
</dbReference>